<comment type="caution">
    <text evidence="1">The sequence shown here is derived from an EMBL/GenBank/DDBJ whole genome shotgun (WGS) entry which is preliminary data.</text>
</comment>
<accession>A0A0V1B520</accession>
<gene>
    <name evidence="1" type="ORF">T01_4193</name>
</gene>
<dbReference type="EMBL" id="JYDH01000106">
    <property type="protein sequence ID" value="KRY32041.1"/>
    <property type="molecule type" value="Genomic_DNA"/>
</dbReference>
<reference evidence="1 2" key="1">
    <citation type="submission" date="2015-01" db="EMBL/GenBank/DDBJ databases">
        <title>Evolution of Trichinella species and genotypes.</title>
        <authorList>
            <person name="Korhonen P.K."/>
            <person name="Edoardo P."/>
            <person name="Giuseppe L.R."/>
            <person name="Gasser R.B."/>
        </authorList>
    </citation>
    <scope>NUCLEOTIDE SEQUENCE [LARGE SCALE GENOMIC DNA]</scope>
    <source>
        <strain evidence="1">ISS3</strain>
    </source>
</reference>
<protein>
    <submittedName>
        <fullName evidence="1">Uncharacterized protein</fullName>
    </submittedName>
</protein>
<dbReference type="AlphaFoldDB" id="A0A0V1B520"/>
<evidence type="ECO:0000313" key="1">
    <source>
        <dbReference type="EMBL" id="KRY32041.1"/>
    </source>
</evidence>
<dbReference type="InParanoid" id="A0A0V1B520"/>
<dbReference type="OrthoDB" id="5918681at2759"/>
<keyword evidence="2" id="KW-1185">Reference proteome</keyword>
<proteinExistence type="predicted"/>
<name>A0A0V1B520_TRISP</name>
<organism evidence="1 2">
    <name type="scientific">Trichinella spiralis</name>
    <name type="common">Trichina worm</name>
    <dbReference type="NCBI Taxonomy" id="6334"/>
    <lineage>
        <taxon>Eukaryota</taxon>
        <taxon>Metazoa</taxon>
        <taxon>Ecdysozoa</taxon>
        <taxon>Nematoda</taxon>
        <taxon>Enoplea</taxon>
        <taxon>Dorylaimia</taxon>
        <taxon>Trichinellida</taxon>
        <taxon>Trichinellidae</taxon>
        <taxon>Trichinella</taxon>
    </lineage>
</organism>
<sequence length="111" mass="13037">MENVKLRINKKKFAYSIFVEMQHVDVRIEEYNNDDDDDDGTESELEKDEMQVYDRYSTSVAPQAGVQGFLTPNCNRQPVLSQRTIRRFSLQKGRQFTRLIYGLCSHRLANE</sequence>
<evidence type="ECO:0000313" key="2">
    <source>
        <dbReference type="Proteomes" id="UP000054776"/>
    </source>
</evidence>
<dbReference type="Proteomes" id="UP000054776">
    <property type="component" value="Unassembled WGS sequence"/>
</dbReference>